<dbReference type="RefSeq" id="WP_387343762.1">
    <property type="nucleotide sequence ID" value="NZ_JBIAXI010000013.1"/>
</dbReference>
<dbReference type="Pfam" id="PF13416">
    <property type="entry name" value="SBP_bac_8"/>
    <property type="match status" value="1"/>
</dbReference>
<comment type="subcellular location">
    <subcellularLocation>
        <location evidence="1">Periplasm</location>
    </subcellularLocation>
</comment>
<comment type="caution">
    <text evidence="5">The sequence shown here is derived from an EMBL/GenBank/DDBJ whole genome shotgun (WGS) entry which is preliminary data.</text>
</comment>
<gene>
    <name evidence="5" type="ORF">ACFY05_22075</name>
</gene>
<dbReference type="EMBL" id="JBIAXI010000013">
    <property type="protein sequence ID" value="MFF4775544.1"/>
    <property type="molecule type" value="Genomic_DNA"/>
</dbReference>
<evidence type="ECO:0000256" key="4">
    <source>
        <dbReference type="ARBA" id="ARBA00022764"/>
    </source>
</evidence>
<keyword evidence="2" id="KW-0813">Transport</keyword>
<evidence type="ECO:0000256" key="3">
    <source>
        <dbReference type="ARBA" id="ARBA00022729"/>
    </source>
</evidence>
<dbReference type="InterPro" id="IPR006059">
    <property type="entry name" value="SBP"/>
</dbReference>
<keyword evidence="3" id="KW-0732">Signal</keyword>
<sequence length="362" mass="38820">MSDTGAPGRLSRRTLFVRGGQGLGLLAASGLLSACGGGFSSSSNGGGGGTTLTIASYGGDYQKFQAKALWGPYAAKNGITIKEDGPSDNAKIKAQAESGNPTWDIVVVGNDFGGDADAKWLEPIDYSVIDKASIIEGYAQTYRICADVEGTVLAYRSDKTGGAAPEPWADFFDVKKYPGKRTAWKSVGGGIFEMALLADGVAPADLYPIDVDRALKKLATIKDQLIWWETGAQAQQYLESGEAVMGMVWIARALQSAANAPIAIAWDSWLSQEAYWVVPKGSKNKAEAMKLIAHMTSAEPTAELTKYLPYGPVNVGAQDKIDPSAKDNLPTTHLDTQIKVNDVWWGENRDAVNDRFQQWLLS</sequence>
<evidence type="ECO:0000313" key="5">
    <source>
        <dbReference type="EMBL" id="MFF4775544.1"/>
    </source>
</evidence>
<dbReference type="Proteomes" id="UP001602119">
    <property type="component" value="Unassembled WGS sequence"/>
</dbReference>
<keyword evidence="6" id="KW-1185">Reference proteome</keyword>
<dbReference type="CDD" id="cd13589">
    <property type="entry name" value="PBP2_polyamine_RpCGA009"/>
    <property type="match status" value="1"/>
</dbReference>
<protein>
    <submittedName>
        <fullName evidence="5">ABC transporter substrate-binding protein</fullName>
    </submittedName>
</protein>
<name>A0ABW6V8B8_MICFU</name>
<dbReference type="PANTHER" id="PTHR30006">
    <property type="entry name" value="THIAMINE-BINDING PERIPLASMIC PROTEIN-RELATED"/>
    <property type="match status" value="1"/>
</dbReference>
<dbReference type="Gene3D" id="3.40.190.10">
    <property type="entry name" value="Periplasmic binding protein-like II"/>
    <property type="match status" value="2"/>
</dbReference>
<dbReference type="PANTHER" id="PTHR30006:SF3">
    <property type="entry name" value="THIAMINE-BINDING PERIPLASMIC PROTEIN"/>
    <property type="match status" value="1"/>
</dbReference>
<organism evidence="5 6">
    <name type="scientific">Microtetraspora fusca</name>
    <dbReference type="NCBI Taxonomy" id="1997"/>
    <lineage>
        <taxon>Bacteria</taxon>
        <taxon>Bacillati</taxon>
        <taxon>Actinomycetota</taxon>
        <taxon>Actinomycetes</taxon>
        <taxon>Streptosporangiales</taxon>
        <taxon>Streptosporangiaceae</taxon>
        <taxon>Microtetraspora</taxon>
    </lineage>
</organism>
<evidence type="ECO:0000256" key="1">
    <source>
        <dbReference type="ARBA" id="ARBA00004418"/>
    </source>
</evidence>
<keyword evidence="4" id="KW-0574">Periplasm</keyword>
<proteinExistence type="predicted"/>
<accession>A0ABW6V8B8</accession>
<reference evidence="5 6" key="1">
    <citation type="submission" date="2024-10" db="EMBL/GenBank/DDBJ databases">
        <title>The Natural Products Discovery Center: Release of the First 8490 Sequenced Strains for Exploring Actinobacteria Biosynthetic Diversity.</title>
        <authorList>
            <person name="Kalkreuter E."/>
            <person name="Kautsar S.A."/>
            <person name="Yang D."/>
            <person name="Bader C.D."/>
            <person name="Teijaro C.N."/>
            <person name="Fluegel L."/>
            <person name="Davis C.M."/>
            <person name="Simpson J.R."/>
            <person name="Lauterbach L."/>
            <person name="Steele A.D."/>
            <person name="Gui C."/>
            <person name="Meng S."/>
            <person name="Li G."/>
            <person name="Viehrig K."/>
            <person name="Ye F."/>
            <person name="Su P."/>
            <person name="Kiefer A.F."/>
            <person name="Nichols A."/>
            <person name="Cepeda A.J."/>
            <person name="Yan W."/>
            <person name="Fan B."/>
            <person name="Jiang Y."/>
            <person name="Adhikari A."/>
            <person name="Zheng C.-J."/>
            <person name="Schuster L."/>
            <person name="Cowan T.M."/>
            <person name="Smanski M.J."/>
            <person name="Chevrette M.G."/>
            <person name="De Carvalho L.P.S."/>
            <person name="Shen B."/>
        </authorList>
    </citation>
    <scope>NUCLEOTIDE SEQUENCE [LARGE SCALE GENOMIC DNA]</scope>
    <source>
        <strain evidence="5 6">NPDC001281</strain>
    </source>
</reference>
<evidence type="ECO:0000313" key="6">
    <source>
        <dbReference type="Proteomes" id="UP001602119"/>
    </source>
</evidence>
<evidence type="ECO:0000256" key="2">
    <source>
        <dbReference type="ARBA" id="ARBA00022448"/>
    </source>
</evidence>
<dbReference type="SUPFAM" id="SSF53850">
    <property type="entry name" value="Periplasmic binding protein-like II"/>
    <property type="match status" value="1"/>
</dbReference>